<keyword evidence="1" id="KW-0732">Signal</keyword>
<protein>
    <submittedName>
        <fullName evidence="3">Helix-hairpin-helix domain-containing protein</fullName>
    </submittedName>
</protein>
<dbReference type="Proteomes" id="UP001171111">
    <property type="component" value="Unassembled WGS sequence"/>
</dbReference>
<dbReference type="RefSeq" id="WP_302243546.1">
    <property type="nucleotide sequence ID" value="NZ_JAULJQ010000001.1"/>
</dbReference>
<dbReference type="PANTHER" id="PTHR21180">
    <property type="entry name" value="ENDONUCLEASE/EXONUCLEASE/PHOSPHATASE FAMILY DOMAIN-CONTAINING PROTEIN 1"/>
    <property type="match status" value="1"/>
</dbReference>
<feature type="domain" description="Helix-hairpin-helix DNA-binding motif class 1" evidence="2">
    <location>
        <begin position="53"/>
        <end position="72"/>
    </location>
</feature>
<gene>
    <name evidence="3" type="ORF">Q2362_01605</name>
</gene>
<sequence length="76" mass="8120">MKKLLLLIAMLASLAFGAVDLNTASKEELMSLKGIGAAKAEAIIAARPFTSTDEIKKVKGIGESIYNNIKDEIIVK</sequence>
<evidence type="ECO:0000256" key="1">
    <source>
        <dbReference type="SAM" id="SignalP"/>
    </source>
</evidence>
<dbReference type="SMART" id="SM00278">
    <property type="entry name" value="HhH1"/>
    <property type="match status" value="2"/>
</dbReference>
<feature type="chain" id="PRO_5047099570" evidence="1">
    <location>
        <begin position="19"/>
        <end position="76"/>
    </location>
</feature>
<reference evidence="3 4" key="1">
    <citation type="submission" date="2023-06" db="EMBL/GenBank/DDBJ databases">
        <title>Campylobacter magnum sp. nov., isolated from cecal contents of domestic pigs (Sus scrofa domesticus).</title>
        <authorList>
            <person name="Papic B."/>
            <person name="Gruntar I."/>
        </authorList>
    </citation>
    <scope>NUCLEOTIDE SEQUENCE [LARGE SCALE GENOMIC DNA]</scope>
    <source>
        <strain evidence="4">34484-21</strain>
    </source>
</reference>
<evidence type="ECO:0000259" key="2">
    <source>
        <dbReference type="SMART" id="SM00278"/>
    </source>
</evidence>
<dbReference type="EMBL" id="JAULJQ010000001">
    <property type="protein sequence ID" value="MDO2408796.1"/>
    <property type="molecule type" value="Genomic_DNA"/>
</dbReference>
<evidence type="ECO:0000313" key="3">
    <source>
        <dbReference type="EMBL" id="MDO2408796.1"/>
    </source>
</evidence>
<comment type="caution">
    <text evidence="3">The sequence shown here is derived from an EMBL/GenBank/DDBJ whole genome shotgun (WGS) entry which is preliminary data.</text>
</comment>
<proteinExistence type="predicted"/>
<dbReference type="InterPro" id="IPR003583">
    <property type="entry name" value="Hlx-hairpin-Hlx_DNA-bd_motif"/>
</dbReference>
<dbReference type="InterPro" id="IPR051675">
    <property type="entry name" value="Endo/Exo/Phosphatase_dom_1"/>
</dbReference>
<organism evidence="3 4">
    <name type="scientific">Campylobacter magnus</name>
    <dbReference type="NCBI Taxonomy" id="3026462"/>
    <lineage>
        <taxon>Bacteria</taxon>
        <taxon>Pseudomonadati</taxon>
        <taxon>Campylobacterota</taxon>
        <taxon>Epsilonproteobacteria</taxon>
        <taxon>Campylobacterales</taxon>
        <taxon>Campylobacteraceae</taxon>
        <taxon>Campylobacter</taxon>
    </lineage>
</organism>
<dbReference type="Gene3D" id="1.10.150.320">
    <property type="entry name" value="Photosystem II 12 kDa extrinsic protein"/>
    <property type="match status" value="1"/>
</dbReference>
<keyword evidence="4" id="KW-1185">Reference proteome</keyword>
<dbReference type="Pfam" id="PF12836">
    <property type="entry name" value="HHH_3"/>
    <property type="match status" value="1"/>
</dbReference>
<dbReference type="PANTHER" id="PTHR21180:SF32">
    <property type="entry name" value="ENDONUCLEASE_EXONUCLEASE_PHOSPHATASE FAMILY DOMAIN-CONTAINING PROTEIN 1"/>
    <property type="match status" value="1"/>
</dbReference>
<accession>A0ABT8T5E9</accession>
<name>A0ABT8T5E9_9BACT</name>
<feature type="signal peptide" evidence="1">
    <location>
        <begin position="1"/>
        <end position="18"/>
    </location>
</feature>
<feature type="domain" description="Helix-hairpin-helix DNA-binding motif class 1" evidence="2">
    <location>
        <begin position="27"/>
        <end position="46"/>
    </location>
</feature>
<dbReference type="SUPFAM" id="SSF47781">
    <property type="entry name" value="RuvA domain 2-like"/>
    <property type="match status" value="1"/>
</dbReference>
<dbReference type="InterPro" id="IPR010994">
    <property type="entry name" value="RuvA_2-like"/>
</dbReference>
<evidence type="ECO:0000313" key="4">
    <source>
        <dbReference type="Proteomes" id="UP001171111"/>
    </source>
</evidence>